<dbReference type="GO" id="GO:0003677">
    <property type="term" value="F:DNA binding"/>
    <property type="evidence" value="ECO:0007669"/>
    <property type="project" value="InterPro"/>
</dbReference>
<dbReference type="Gene3D" id="6.10.140.530">
    <property type="match status" value="2"/>
</dbReference>
<dbReference type="eggNOG" id="COG4889">
    <property type="taxonomic scope" value="Bacteria"/>
</dbReference>
<dbReference type="STRING" id="996637.SGM_1419"/>
<dbReference type="AlphaFoldDB" id="F3NE55"/>
<dbReference type="InterPro" id="IPR014001">
    <property type="entry name" value="Helicase_ATP-bd"/>
</dbReference>
<evidence type="ECO:0000259" key="2">
    <source>
        <dbReference type="PROSITE" id="PS51192"/>
    </source>
</evidence>
<dbReference type="SUPFAM" id="SSF52540">
    <property type="entry name" value="P-loop containing nucleoside triphosphate hydrolases"/>
    <property type="match status" value="1"/>
</dbReference>
<accession>F3NE55</accession>
<keyword evidence="4" id="KW-0547">Nucleotide-binding</keyword>
<proteinExistence type="predicted"/>
<dbReference type="PANTHER" id="PTHR33418:SF1">
    <property type="entry name" value="HELICASE-ASSOCIATED DOMAIN-CONTAINING PROTEIN"/>
    <property type="match status" value="1"/>
</dbReference>
<dbReference type="PROSITE" id="PS51192">
    <property type="entry name" value="HELICASE_ATP_BIND_1"/>
    <property type="match status" value="1"/>
</dbReference>
<dbReference type="Gene3D" id="3.40.50.300">
    <property type="entry name" value="P-loop containing nucleotide triphosphate hydrolases"/>
    <property type="match status" value="2"/>
</dbReference>
<evidence type="ECO:0000256" key="1">
    <source>
        <dbReference type="SAM" id="MobiDB-lite"/>
    </source>
</evidence>
<organism evidence="4 5">
    <name type="scientific">Streptomyces griseoaurantiacus M045</name>
    <dbReference type="NCBI Taxonomy" id="996637"/>
    <lineage>
        <taxon>Bacteria</taxon>
        <taxon>Bacillati</taxon>
        <taxon>Actinomycetota</taxon>
        <taxon>Actinomycetes</taxon>
        <taxon>Kitasatosporales</taxon>
        <taxon>Streptomycetaceae</taxon>
        <taxon>Streptomyces</taxon>
        <taxon>Streptomyces aurantiacus group</taxon>
    </lineage>
</organism>
<feature type="domain" description="Helicase ATP-binding" evidence="2">
    <location>
        <begin position="34"/>
        <end position="217"/>
    </location>
</feature>
<dbReference type="GO" id="GO:0005524">
    <property type="term" value="F:ATP binding"/>
    <property type="evidence" value="ECO:0007669"/>
    <property type="project" value="InterPro"/>
</dbReference>
<dbReference type="CDD" id="cd18785">
    <property type="entry name" value="SF2_C"/>
    <property type="match status" value="1"/>
</dbReference>
<feature type="compositionally biased region" description="Acidic residues" evidence="1">
    <location>
        <begin position="539"/>
        <end position="549"/>
    </location>
</feature>
<dbReference type="EMBL" id="AEYX01000025">
    <property type="protein sequence ID" value="EGG48325.1"/>
    <property type="molecule type" value="Genomic_DNA"/>
</dbReference>
<evidence type="ECO:0000259" key="3">
    <source>
        <dbReference type="PROSITE" id="PS51194"/>
    </source>
</evidence>
<dbReference type="RefSeq" id="WP_006139018.1">
    <property type="nucleotide sequence ID" value="NZ_AEYX01000025.1"/>
</dbReference>
<name>F3NE55_9ACTN</name>
<feature type="domain" description="Helicase C-terminal" evidence="3">
    <location>
        <begin position="319"/>
        <end position="506"/>
    </location>
</feature>
<dbReference type="eggNOG" id="COG1111">
    <property type="taxonomic scope" value="Bacteria"/>
</dbReference>
<dbReference type="InterPro" id="IPR006935">
    <property type="entry name" value="Helicase/UvrB_N"/>
</dbReference>
<dbReference type="SMART" id="SM00487">
    <property type="entry name" value="DEXDc"/>
    <property type="match status" value="1"/>
</dbReference>
<dbReference type="PROSITE" id="PS51194">
    <property type="entry name" value="HELICASE_CTER"/>
    <property type="match status" value="1"/>
</dbReference>
<dbReference type="PANTHER" id="PTHR33418">
    <property type="entry name" value="HELICASE-ASSOCIATED"/>
    <property type="match status" value="1"/>
</dbReference>
<evidence type="ECO:0000313" key="5">
    <source>
        <dbReference type="Proteomes" id="UP000003022"/>
    </source>
</evidence>
<reference evidence="4 5" key="1">
    <citation type="journal article" date="2011" name="J. Bacteriol.">
        <title>Draft genome sequence of the marine bacterium Streptomyces griseoaurantiacus M045, which produces novel manumycin-type antibiotics with a pABA core component.</title>
        <authorList>
            <person name="Li F."/>
            <person name="Jiang P."/>
            <person name="Zheng H."/>
            <person name="Wang S."/>
            <person name="Zhao G."/>
            <person name="Qin S."/>
            <person name="Liu Z."/>
        </authorList>
    </citation>
    <scope>NUCLEOTIDE SEQUENCE [LARGE SCALE GENOMIC DNA]</scope>
    <source>
        <strain evidence="4 5">M045</strain>
    </source>
</reference>
<sequence>MASLGNHAIILRPHQLEQKARFREWAGSPFNTRSPVPEQGSRGTIVSATGSGKTITAAACALECFPGARVLVTVPTLDLLVQTAQAWRLVGHRSPMVAVCSLENDAVLNSLGVRTTTNPIQLALWAGHGPVVVFATYASLVDREDIDAPEGQRKVRGPLEAALAGGERLYGQRMAGFDLAIVDEAHGTAGDLGRPWAAIHDNQRIPADFRLYLTATPRILAAARPQKGAEGQEAEIASMADDPDGTYGAWLAELGLSEAIEREILAGFEIDVLEIRDPSPVLGESEEARRGRRLALLQTALLEHAAAYNLRTVMTFHQKVEEAAAFAEKLPDTAAELYLNDTTDDDLAAADKLPKSSIDAEFYELEAGRHVPPDRVWSAWLCGDHLVTERREVIRQFANGIDAAGRRVHRAFLASVRVLGEGVDITGERGVEAVCFADTRGSQVEIVQNIGRALRLNKDGSTKVARIIVPVFLEPGEDPTDMVASASFKPLVAVLQGLRSHDERLVEQLASRALTSGKRKVHLQRDEDGRIVGAGGEGDGQDQEQDDTDAAAESALLHFSSPRDAATIAAFLRTRVYRPESLVWLEGYQALIRWRAENEITGVYAVPYDVEVEVGATKAFPLGRWVHQQRKALRAGELEDRRKVLLDAPEAGMVWEPGEEAWEAKLAALRSYRRATGHLAPRQDAVWGEGDAMVPIGQHMANLRRKGAKNSLGKDPERAAVRAAQLTEIDPDWDCPWPLDWQRHYRVLADLVDADGSLPEIQPGVLMDGDDIGRWLARQREASTWAQLSTEQQERLTVLGVKPVERPVKAPAAPRSTKGPSKAEQAFQRGLAALAQWVEREGAHRPVPRGHSERIAVDGETEPVIVKLGVWTSNTRARWDKLTPEQQAALASLVVPWAKAAVPAPSCPASVDDGSVRPAPSDAQAQEEDDQGDTVTEGEDQAARGRARMSRMNELMRKHTKAELLRMAYAGGLVNHNSPEQWRKEEIASAVVDIEFRAADQTAPGRPAAVSSRPVPAKPLLERDHHDECEKGSYEGGACTCDLIEQYGPPSERDDY</sequence>
<keyword evidence="4" id="KW-0067">ATP-binding</keyword>
<dbReference type="GO" id="GO:0016787">
    <property type="term" value="F:hydrolase activity"/>
    <property type="evidence" value="ECO:0007669"/>
    <property type="project" value="InterPro"/>
</dbReference>
<gene>
    <name evidence="4" type="ORF">SGM_1419</name>
</gene>
<dbReference type="InterPro" id="IPR001650">
    <property type="entry name" value="Helicase_C-like"/>
</dbReference>
<dbReference type="GO" id="GO:0004386">
    <property type="term" value="F:helicase activity"/>
    <property type="evidence" value="ECO:0007669"/>
    <property type="project" value="UniProtKB-KW"/>
</dbReference>
<evidence type="ECO:0000313" key="4">
    <source>
        <dbReference type="EMBL" id="EGG48325.1"/>
    </source>
</evidence>
<keyword evidence="5" id="KW-1185">Reference proteome</keyword>
<dbReference type="Pfam" id="PF03457">
    <property type="entry name" value="HA"/>
    <property type="match status" value="4"/>
</dbReference>
<dbReference type="InterPro" id="IPR027417">
    <property type="entry name" value="P-loop_NTPase"/>
</dbReference>
<dbReference type="InterPro" id="IPR005114">
    <property type="entry name" value="Helicase_assoc"/>
</dbReference>
<dbReference type="Proteomes" id="UP000003022">
    <property type="component" value="Unassembled WGS sequence"/>
</dbReference>
<feature type="region of interest" description="Disordered" evidence="1">
    <location>
        <begin position="903"/>
        <end position="948"/>
    </location>
</feature>
<feature type="compositionally biased region" description="Acidic residues" evidence="1">
    <location>
        <begin position="925"/>
        <end position="940"/>
    </location>
</feature>
<comment type="caution">
    <text evidence="4">The sequence shown here is derived from an EMBL/GenBank/DDBJ whole genome shotgun (WGS) entry which is preliminary data.</text>
</comment>
<feature type="region of interest" description="Disordered" evidence="1">
    <location>
        <begin position="525"/>
        <end position="549"/>
    </location>
</feature>
<keyword evidence="4" id="KW-0347">Helicase</keyword>
<protein>
    <submittedName>
        <fullName evidence="4">Helicase-like protein</fullName>
    </submittedName>
</protein>
<dbReference type="Pfam" id="PF04851">
    <property type="entry name" value="ResIII"/>
    <property type="match status" value="1"/>
</dbReference>
<keyword evidence="4" id="KW-0378">Hydrolase</keyword>